<dbReference type="PROSITE" id="PS50109">
    <property type="entry name" value="HIS_KIN"/>
    <property type="match status" value="1"/>
</dbReference>
<dbReference type="RefSeq" id="WP_148986289.1">
    <property type="nucleotide sequence ID" value="NZ_VTEV01000001.1"/>
</dbReference>
<dbReference type="PRINTS" id="PR00344">
    <property type="entry name" value="BCTRLSENSOR"/>
</dbReference>
<evidence type="ECO:0000256" key="9">
    <source>
        <dbReference type="ARBA" id="ARBA00022777"/>
    </source>
</evidence>
<name>A0A5D4T6N9_9BACI</name>
<dbReference type="InterPro" id="IPR029151">
    <property type="entry name" value="Sensor-like_sf"/>
</dbReference>
<keyword evidence="5" id="KW-0597">Phosphoprotein</keyword>
<dbReference type="InterPro" id="IPR016120">
    <property type="entry name" value="Sig_transdc_His_kin_SpoOB"/>
</dbReference>
<evidence type="ECO:0000256" key="7">
    <source>
        <dbReference type="ARBA" id="ARBA00022692"/>
    </source>
</evidence>
<dbReference type="InterPro" id="IPR013767">
    <property type="entry name" value="PAS_fold"/>
</dbReference>
<dbReference type="NCBIfam" id="TIGR00229">
    <property type="entry name" value="sensory_box"/>
    <property type="match status" value="1"/>
</dbReference>
<evidence type="ECO:0000256" key="8">
    <source>
        <dbReference type="ARBA" id="ARBA00022741"/>
    </source>
</evidence>
<dbReference type="InterPro" id="IPR033463">
    <property type="entry name" value="sCache_3"/>
</dbReference>
<dbReference type="InterPro" id="IPR050428">
    <property type="entry name" value="TCS_sensor_his_kinase"/>
</dbReference>
<comment type="subcellular location">
    <subcellularLocation>
        <location evidence="2">Cell membrane</location>
        <topology evidence="2">Multi-pass membrane protein</topology>
    </subcellularLocation>
</comment>
<dbReference type="Gene3D" id="1.10.287.130">
    <property type="match status" value="1"/>
</dbReference>
<evidence type="ECO:0000256" key="5">
    <source>
        <dbReference type="ARBA" id="ARBA00022553"/>
    </source>
</evidence>
<keyword evidence="4" id="KW-1003">Cell membrane</keyword>
<reference evidence="17 18" key="1">
    <citation type="submission" date="2019-08" db="EMBL/GenBank/DDBJ databases">
        <title>Bacillus genomes from the desert of Cuatro Cienegas, Coahuila.</title>
        <authorList>
            <person name="Olmedo-Alvarez G."/>
        </authorList>
    </citation>
    <scope>NUCLEOTIDE SEQUENCE [LARGE SCALE GENOMIC DNA]</scope>
    <source>
        <strain evidence="17 18">CH28_1T</strain>
    </source>
</reference>
<keyword evidence="13 14" id="KW-0472">Membrane</keyword>
<dbReference type="PANTHER" id="PTHR45436:SF5">
    <property type="entry name" value="SENSOR HISTIDINE KINASE TRCS"/>
    <property type="match status" value="1"/>
</dbReference>
<evidence type="ECO:0000313" key="17">
    <source>
        <dbReference type="EMBL" id="TYS70378.1"/>
    </source>
</evidence>
<keyword evidence="11 14" id="KW-1133">Transmembrane helix</keyword>
<feature type="transmembrane region" description="Helical" evidence="14">
    <location>
        <begin position="174"/>
        <end position="196"/>
    </location>
</feature>
<dbReference type="InterPro" id="IPR003594">
    <property type="entry name" value="HATPase_dom"/>
</dbReference>
<dbReference type="CDD" id="cd00130">
    <property type="entry name" value="PAS"/>
    <property type="match status" value="1"/>
</dbReference>
<evidence type="ECO:0000256" key="2">
    <source>
        <dbReference type="ARBA" id="ARBA00004651"/>
    </source>
</evidence>
<accession>A0A5D4T6N9</accession>
<dbReference type="InterPro" id="IPR005467">
    <property type="entry name" value="His_kinase_dom"/>
</dbReference>
<comment type="catalytic activity">
    <reaction evidence="1">
        <text>ATP + protein L-histidine = ADP + protein N-phospho-L-histidine.</text>
        <dbReference type="EC" id="2.7.13.3"/>
    </reaction>
</comment>
<evidence type="ECO:0000259" key="16">
    <source>
        <dbReference type="PROSITE" id="PS50112"/>
    </source>
</evidence>
<dbReference type="GO" id="GO:0005524">
    <property type="term" value="F:ATP binding"/>
    <property type="evidence" value="ECO:0007669"/>
    <property type="project" value="UniProtKB-KW"/>
</dbReference>
<evidence type="ECO:0000256" key="6">
    <source>
        <dbReference type="ARBA" id="ARBA00022679"/>
    </source>
</evidence>
<dbReference type="Pfam" id="PF00989">
    <property type="entry name" value="PAS"/>
    <property type="match status" value="1"/>
</dbReference>
<dbReference type="GO" id="GO:0000155">
    <property type="term" value="F:phosphorelay sensor kinase activity"/>
    <property type="evidence" value="ECO:0007669"/>
    <property type="project" value="InterPro"/>
</dbReference>
<keyword evidence="6" id="KW-0808">Transferase</keyword>
<dbReference type="Pfam" id="PF02518">
    <property type="entry name" value="HATPase_c"/>
    <property type="match status" value="1"/>
</dbReference>
<evidence type="ECO:0000256" key="4">
    <source>
        <dbReference type="ARBA" id="ARBA00022475"/>
    </source>
</evidence>
<dbReference type="EC" id="2.7.13.3" evidence="3"/>
<evidence type="ECO:0000256" key="10">
    <source>
        <dbReference type="ARBA" id="ARBA00022840"/>
    </source>
</evidence>
<keyword evidence="9 17" id="KW-0418">Kinase</keyword>
<dbReference type="STRING" id="79883.GCA_001636495_02824"/>
<feature type="domain" description="PAS" evidence="16">
    <location>
        <begin position="214"/>
        <end position="269"/>
    </location>
</feature>
<evidence type="ECO:0000256" key="3">
    <source>
        <dbReference type="ARBA" id="ARBA00012438"/>
    </source>
</evidence>
<evidence type="ECO:0000256" key="1">
    <source>
        <dbReference type="ARBA" id="ARBA00000085"/>
    </source>
</evidence>
<gene>
    <name evidence="17" type="ORF">FZC76_00305</name>
</gene>
<dbReference type="Gene3D" id="3.30.565.10">
    <property type="entry name" value="Histidine kinase-like ATPase, C-terminal domain"/>
    <property type="match status" value="1"/>
</dbReference>
<dbReference type="InterPro" id="IPR036890">
    <property type="entry name" value="HATPase_C_sf"/>
</dbReference>
<keyword evidence="10" id="KW-0067">ATP-binding</keyword>
<dbReference type="PANTHER" id="PTHR45436">
    <property type="entry name" value="SENSOR HISTIDINE KINASE YKOH"/>
    <property type="match status" value="1"/>
</dbReference>
<sequence>MRLNKKPIRLQTKLIILIVTLLIGIIVLICGVFFYLEMKELKTNTGKRALQIAKTISYMPEVQEAMELDNPSEPLQPLTLKIQQEIDAQFVVIGNSQGLRYTHPDFDKIGKQMVGGDNIRALEEGKAYISEATGSLGLSIRGKAPIISDDGVVVGVVSVGFLMENLKSRMKEKFAEISLIALLAINIGVVGGYLLARNIRKDLLDLEPHEIASLYRERNAILESVKEGIIAVDSNGFITMVNPSALDILELREEELIHKQITDIVPDTDMMDVARTGHAQENKEIYLFDKNVIVNRIPIKEKEAVVGVVSSFRDKTDMKKLLHTLAEVKKYSEELRAQTHEYTNKLYVISGMLELGKFQEALDWIQKEYRINQAQNDVLFDRIKDEKLQAILIGKLAVASERKKLLQLDGESSVQVLPSNIEFSSLVAIIGNLLDNALDAVEEKEDGMVSFSAIDYGNDLILEISDNGPGFPEGSIELIFGKGYSTKKADQPRGFGLANVKKEVEKLGGMVEAQRTPDNTTVFTVYLPKNTTYGGERND</sequence>
<dbReference type="SUPFAM" id="SSF55874">
    <property type="entry name" value="ATPase domain of HSP90 chaperone/DNA topoisomerase II/histidine kinase"/>
    <property type="match status" value="1"/>
</dbReference>
<dbReference type="SUPFAM" id="SSF55785">
    <property type="entry name" value="PYP-like sensor domain (PAS domain)"/>
    <property type="match status" value="1"/>
</dbReference>
<dbReference type="GO" id="GO:0005886">
    <property type="term" value="C:plasma membrane"/>
    <property type="evidence" value="ECO:0007669"/>
    <property type="project" value="UniProtKB-SubCell"/>
</dbReference>
<dbReference type="FunFam" id="3.30.450.20:FF:000018">
    <property type="entry name" value="Sensor histidine kinase DcuS"/>
    <property type="match status" value="1"/>
</dbReference>
<keyword evidence="12" id="KW-0902">Two-component regulatory system</keyword>
<evidence type="ECO:0000256" key="11">
    <source>
        <dbReference type="ARBA" id="ARBA00022989"/>
    </source>
</evidence>
<dbReference type="InterPro" id="IPR000014">
    <property type="entry name" value="PAS"/>
</dbReference>
<protein>
    <recommendedName>
        <fullName evidence="3">histidine kinase</fullName>
        <ecNumber evidence="3">2.7.13.3</ecNumber>
    </recommendedName>
</protein>
<evidence type="ECO:0000313" key="18">
    <source>
        <dbReference type="Proteomes" id="UP000322524"/>
    </source>
</evidence>
<dbReference type="InterPro" id="IPR035965">
    <property type="entry name" value="PAS-like_dom_sf"/>
</dbReference>
<feature type="transmembrane region" description="Helical" evidence="14">
    <location>
        <begin position="12"/>
        <end position="36"/>
    </location>
</feature>
<dbReference type="Proteomes" id="UP000322524">
    <property type="component" value="Unassembled WGS sequence"/>
</dbReference>
<dbReference type="Pfam" id="PF17203">
    <property type="entry name" value="sCache_3_2"/>
    <property type="match status" value="1"/>
</dbReference>
<dbReference type="PROSITE" id="PS50112">
    <property type="entry name" value="PAS"/>
    <property type="match status" value="1"/>
</dbReference>
<keyword evidence="8" id="KW-0547">Nucleotide-binding</keyword>
<comment type="caution">
    <text evidence="17">The sequence shown here is derived from an EMBL/GenBank/DDBJ whole genome shotgun (WGS) entry which is preliminary data.</text>
</comment>
<dbReference type="InterPro" id="IPR004358">
    <property type="entry name" value="Sig_transdc_His_kin-like_C"/>
</dbReference>
<dbReference type="OrthoDB" id="9792686at2"/>
<evidence type="ECO:0000256" key="14">
    <source>
        <dbReference type="SAM" id="Phobius"/>
    </source>
</evidence>
<dbReference type="SMART" id="SM00387">
    <property type="entry name" value="HATPase_c"/>
    <property type="match status" value="1"/>
</dbReference>
<dbReference type="SMART" id="SM00091">
    <property type="entry name" value="PAS"/>
    <property type="match status" value="1"/>
</dbReference>
<proteinExistence type="predicted"/>
<evidence type="ECO:0000259" key="15">
    <source>
        <dbReference type="PROSITE" id="PS50109"/>
    </source>
</evidence>
<feature type="domain" description="Histidine kinase" evidence="15">
    <location>
        <begin position="337"/>
        <end position="531"/>
    </location>
</feature>
<keyword evidence="7 14" id="KW-0812">Transmembrane</keyword>
<dbReference type="SUPFAM" id="SSF55890">
    <property type="entry name" value="Sporulation response regulatory protein Spo0B"/>
    <property type="match status" value="1"/>
</dbReference>
<evidence type="ECO:0000256" key="12">
    <source>
        <dbReference type="ARBA" id="ARBA00023012"/>
    </source>
</evidence>
<organism evidence="17 18">
    <name type="scientific">Sutcliffiella horikoshii</name>
    <dbReference type="NCBI Taxonomy" id="79883"/>
    <lineage>
        <taxon>Bacteria</taxon>
        <taxon>Bacillati</taxon>
        <taxon>Bacillota</taxon>
        <taxon>Bacilli</taxon>
        <taxon>Bacillales</taxon>
        <taxon>Bacillaceae</taxon>
        <taxon>Sutcliffiella</taxon>
    </lineage>
</organism>
<dbReference type="Gene3D" id="3.30.450.20">
    <property type="entry name" value="PAS domain"/>
    <property type="match status" value="2"/>
</dbReference>
<dbReference type="AlphaFoldDB" id="A0A5D4T6N9"/>
<dbReference type="SUPFAM" id="SSF103190">
    <property type="entry name" value="Sensory domain-like"/>
    <property type="match status" value="1"/>
</dbReference>
<dbReference type="EMBL" id="VTEV01000001">
    <property type="protein sequence ID" value="TYS70378.1"/>
    <property type="molecule type" value="Genomic_DNA"/>
</dbReference>
<evidence type="ECO:0000256" key="13">
    <source>
        <dbReference type="ARBA" id="ARBA00023136"/>
    </source>
</evidence>
<dbReference type="GO" id="GO:0006355">
    <property type="term" value="P:regulation of DNA-templated transcription"/>
    <property type="evidence" value="ECO:0007669"/>
    <property type="project" value="InterPro"/>
</dbReference>